<keyword evidence="3" id="KW-1185">Reference proteome</keyword>
<gene>
    <name evidence="2" type="ORF">HYDPIDRAFT_31677</name>
</gene>
<feature type="compositionally biased region" description="Polar residues" evidence="1">
    <location>
        <begin position="35"/>
        <end position="47"/>
    </location>
</feature>
<dbReference type="Proteomes" id="UP000053820">
    <property type="component" value="Unassembled WGS sequence"/>
</dbReference>
<organism evidence="2 3">
    <name type="scientific">Hydnomerulius pinastri MD-312</name>
    <dbReference type="NCBI Taxonomy" id="994086"/>
    <lineage>
        <taxon>Eukaryota</taxon>
        <taxon>Fungi</taxon>
        <taxon>Dikarya</taxon>
        <taxon>Basidiomycota</taxon>
        <taxon>Agaricomycotina</taxon>
        <taxon>Agaricomycetes</taxon>
        <taxon>Agaricomycetidae</taxon>
        <taxon>Boletales</taxon>
        <taxon>Boletales incertae sedis</taxon>
        <taxon>Leucogyrophana</taxon>
    </lineage>
</organism>
<dbReference type="EMBL" id="KN839865">
    <property type="protein sequence ID" value="KIJ61167.1"/>
    <property type="molecule type" value="Genomic_DNA"/>
</dbReference>
<evidence type="ECO:0000313" key="2">
    <source>
        <dbReference type="EMBL" id="KIJ61167.1"/>
    </source>
</evidence>
<proteinExistence type="predicted"/>
<dbReference type="OrthoDB" id="2652344at2759"/>
<name>A0A0C9WBW8_9AGAM</name>
<dbReference type="HOGENOM" id="CLU_956632_0_0_1"/>
<sequence length="291" mass="32012">MTKTEQTAKKSTGGTATRVPIASVIDDDDICDTTLGSEDTPSNTICSPTPRPSKVKSHDGGDLYVCDTCPCVICVRCLEILAQYQDTLAADDILFQCINCHFMVDRHASAVSPYFGFFRDGKPVLPSFLKISGCFEGLTRTQILSLPTLFIHFQLESMTVSPHVSTIRNTLSPFFPAGGFTYVEIPFNFGSKRGIRKYQKDAKHLLLLLKGEEFMHVVVAITNHTNNHSSDLFLGADTQGEVFAVSVDEFLDTLWSPLEMILAGAVLYLFACGSVVRQTESHQGLLQSLSR</sequence>
<evidence type="ECO:0000313" key="3">
    <source>
        <dbReference type="Proteomes" id="UP000053820"/>
    </source>
</evidence>
<protein>
    <submittedName>
        <fullName evidence="2">Uncharacterized protein</fullName>
    </submittedName>
</protein>
<dbReference type="AlphaFoldDB" id="A0A0C9WBW8"/>
<evidence type="ECO:0000256" key="1">
    <source>
        <dbReference type="SAM" id="MobiDB-lite"/>
    </source>
</evidence>
<reference evidence="2 3" key="1">
    <citation type="submission" date="2014-04" db="EMBL/GenBank/DDBJ databases">
        <title>Evolutionary Origins and Diversification of the Mycorrhizal Mutualists.</title>
        <authorList>
            <consortium name="DOE Joint Genome Institute"/>
            <consortium name="Mycorrhizal Genomics Consortium"/>
            <person name="Kohler A."/>
            <person name="Kuo A."/>
            <person name="Nagy L.G."/>
            <person name="Floudas D."/>
            <person name="Copeland A."/>
            <person name="Barry K.W."/>
            <person name="Cichocki N."/>
            <person name="Veneault-Fourrey C."/>
            <person name="LaButti K."/>
            <person name="Lindquist E.A."/>
            <person name="Lipzen A."/>
            <person name="Lundell T."/>
            <person name="Morin E."/>
            <person name="Murat C."/>
            <person name="Riley R."/>
            <person name="Ohm R."/>
            <person name="Sun H."/>
            <person name="Tunlid A."/>
            <person name="Henrissat B."/>
            <person name="Grigoriev I.V."/>
            <person name="Hibbett D.S."/>
            <person name="Martin F."/>
        </authorList>
    </citation>
    <scope>NUCLEOTIDE SEQUENCE [LARGE SCALE GENOMIC DNA]</scope>
    <source>
        <strain evidence="2 3">MD-312</strain>
    </source>
</reference>
<accession>A0A0C9WBW8</accession>
<feature type="region of interest" description="Disordered" evidence="1">
    <location>
        <begin position="35"/>
        <end position="58"/>
    </location>
</feature>